<comment type="cofactor">
    <cofactor evidence="1">
        <name>Zn(2+)</name>
        <dbReference type="ChEBI" id="CHEBI:29105"/>
    </cofactor>
</comment>
<dbReference type="CDD" id="cd08298">
    <property type="entry name" value="CAD2"/>
    <property type="match status" value="1"/>
</dbReference>
<protein>
    <submittedName>
        <fullName evidence="7">Alcohol dehydrogenase AdhA</fullName>
    </submittedName>
</protein>
<dbReference type="Gene3D" id="3.90.180.10">
    <property type="entry name" value="Medium-chain alcohol dehydrogenases, catalytic domain"/>
    <property type="match status" value="1"/>
</dbReference>
<dbReference type="InterPro" id="IPR036291">
    <property type="entry name" value="NAD(P)-bd_dom_sf"/>
</dbReference>
<dbReference type="AlphaFoldDB" id="A0A941W1S4"/>
<evidence type="ECO:0000259" key="6">
    <source>
        <dbReference type="Pfam" id="PF08240"/>
    </source>
</evidence>
<dbReference type="InterPro" id="IPR013154">
    <property type="entry name" value="ADH-like_N"/>
</dbReference>
<reference evidence="7" key="1">
    <citation type="journal article" date="2021" name="ISME J.">
        <title>Fine-scale metabolic discontinuity in a stratified prokaryote microbiome of a Red Sea deep halocline.</title>
        <authorList>
            <person name="Michoud G."/>
            <person name="Ngugi D.K."/>
            <person name="Barozzi A."/>
            <person name="Merlino G."/>
            <person name="Calleja M.L."/>
            <person name="Delgado-Huertas A."/>
            <person name="Moran X.A.G."/>
            <person name="Daffonchio D."/>
        </authorList>
    </citation>
    <scope>NUCLEOTIDE SEQUENCE</scope>
    <source>
        <strain evidence="7">SuakinDeep_MAG55_1</strain>
    </source>
</reference>
<name>A0A941W1S4_9BACT</name>
<evidence type="ECO:0000313" key="8">
    <source>
        <dbReference type="Proteomes" id="UP000722750"/>
    </source>
</evidence>
<sequence length="341" mass="37590">MKAMILKKIGSFSENKAPLELANMPDPVPGETEILVRVSTCGVCHTELDEIEGRTPPNLPVIPGHQVIGRVEQTGRKASSFNIGDRVGIGWIHSSCGKCRFCMEGKENLCNEFHATGRDVNGGYAQYMTVPESFAFNIPDLFSDSEAAPLLCAGAIGYRSIKLTGIRDGQNLGLTGFGASAHLVLQMARHSFPKSQIFVFARSENERKFARELGAVWSGAAEENSPEKLDCIIDTTPVWKPIIDALKNLKPGGRLVINAIRKEEIDKEYLLKLDYPTHLWMEKEVKSVANVSRSDISEFIKLAAEIPIKPEVQEFELEDANEALAELKAKKIRGAKVLIID</sequence>
<dbReference type="Gene3D" id="3.40.50.720">
    <property type="entry name" value="NAD(P)-binding Rossmann-like Domain"/>
    <property type="match status" value="1"/>
</dbReference>
<keyword evidence="4" id="KW-0862">Zinc</keyword>
<dbReference type="InterPro" id="IPR014187">
    <property type="entry name" value="ADH_Zn_typ-2"/>
</dbReference>
<dbReference type="Pfam" id="PF08240">
    <property type="entry name" value="ADH_N"/>
    <property type="match status" value="1"/>
</dbReference>
<organism evidence="7 8">
    <name type="scientific">Candidatus Scalindua arabica</name>
    <dbReference type="NCBI Taxonomy" id="1127984"/>
    <lineage>
        <taxon>Bacteria</taxon>
        <taxon>Pseudomonadati</taxon>
        <taxon>Planctomycetota</taxon>
        <taxon>Candidatus Brocadiia</taxon>
        <taxon>Candidatus Brocadiales</taxon>
        <taxon>Candidatus Scalinduaceae</taxon>
        <taxon>Candidatus Scalindua</taxon>
    </lineage>
</organism>
<evidence type="ECO:0000256" key="2">
    <source>
        <dbReference type="ARBA" id="ARBA00008072"/>
    </source>
</evidence>
<gene>
    <name evidence="7" type="ORF">MAG551_00693</name>
</gene>
<dbReference type="PANTHER" id="PTHR42940:SF8">
    <property type="entry name" value="VACUOLAR PROTEIN SORTING-ASSOCIATED PROTEIN 11"/>
    <property type="match status" value="1"/>
</dbReference>
<dbReference type="InterPro" id="IPR011032">
    <property type="entry name" value="GroES-like_sf"/>
</dbReference>
<dbReference type="GO" id="GO:0046872">
    <property type="term" value="F:metal ion binding"/>
    <property type="evidence" value="ECO:0007669"/>
    <property type="project" value="UniProtKB-KW"/>
</dbReference>
<dbReference type="SUPFAM" id="SSF51735">
    <property type="entry name" value="NAD(P)-binding Rossmann-fold domains"/>
    <property type="match status" value="1"/>
</dbReference>
<evidence type="ECO:0000256" key="3">
    <source>
        <dbReference type="ARBA" id="ARBA00022723"/>
    </source>
</evidence>
<evidence type="ECO:0000256" key="4">
    <source>
        <dbReference type="ARBA" id="ARBA00022833"/>
    </source>
</evidence>
<proteinExistence type="inferred from homology"/>
<dbReference type="Proteomes" id="UP000722750">
    <property type="component" value="Unassembled WGS sequence"/>
</dbReference>
<keyword evidence="3" id="KW-0479">Metal-binding</keyword>
<accession>A0A941W1S4</accession>
<evidence type="ECO:0000256" key="1">
    <source>
        <dbReference type="ARBA" id="ARBA00001947"/>
    </source>
</evidence>
<feature type="domain" description="Alcohol dehydrogenase-like N-terminal" evidence="6">
    <location>
        <begin position="30"/>
        <end position="140"/>
    </location>
</feature>
<dbReference type="GO" id="GO:0004022">
    <property type="term" value="F:alcohol dehydrogenase (NAD+) activity"/>
    <property type="evidence" value="ECO:0007669"/>
    <property type="project" value="TreeGrafter"/>
</dbReference>
<evidence type="ECO:0000313" key="7">
    <source>
        <dbReference type="EMBL" id="MBS1257649.1"/>
    </source>
</evidence>
<comment type="similarity">
    <text evidence="2">Belongs to the zinc-containing alcohol dehydrogenase family.</text>
</comment>
<dbReference type="EMBL" id="JAANXD010000029">
    <property type="protein sequence ID" value="MBS1257649.1"/>
    <property type="molecule type" value="Genomic_DNA"/>
</dbReference>
<evidence type="ECO:0000256" key="5">
    <source>
        <dbReference type="ARBA" id="ARBA00023002"/>
    </source>
</evidence>
<dbReference type="GO" id="GO:0005737">
    <property type="term" value="C:cytoplasm"/>
    <property type="evidence" value="ECO:0007669"/>
    <property type="project" value="TreeGrafter"/>
</dbReference>
<comment type="caution">
    <text evidence="7">The sequence shown here is derived from an EMBL/GenBank/DDBJ whole genome shotgun (WGS) entry which is preliminary data.</text>
</comment>
<dbReference type="PANTHER" id="PTHR42940">
    <property type="entry name" value="ALCOHOL DEHYDROGENASE 1-RELATED"/>
    <property type="match status" value="1"/>
</dbReference>
<dbReference type="SUPFAM" id="SSF50129">
    <property type="entry name" value="GroES-like"/>
    <property type="match status" value="1"/>
</dbReference>
<keyword evidence="5" id="KW-0560">Oxidoreductase</keyword>